<name>A0ABU0PAL2_9MICO</name>
<dbReference type="PANTHER" id="PTHR43037:SF5">
    <property type="entry name" value="FERULOYL ESTERASE"/>
    <property type="match status" value="1"/>
</dbReference>
<comment type="caution">
    <text evidence="3">The sequence shown here is derived from an EMBL/GenBank/DDBJ whole genome shotgun (WGS) entry which is preliminary data.</text>
</comment>
<dbReference type="InterPro" id="IPR050955">
    <property type="entry name" value="Plant_Biomass_Hydrol_Est"/>
</dbReference>
<protein>
    <submittedName>
        <fullName evidence="3">Polyhydroxybutyrate depolymerase</fullName>
    </submittedName>
</protein>
<dbReference type="SUPFAM" id="SSF53474">
    <property type="entry name" value="alpha/beta-Hydrolases"/>
    <property type="match status" value="1"/>
</dbReference>
<evidence type="ECO:0000256" key="1">
    <source>
        <dbReference type="ARBA" id="ARBA00022729"/>
    </source>
</evidence>
<dbReference type="PANTHER" id="PTHR43037">
    <property type="entry name" value="UNNAMED PRODUCT-RELATED"/>
    <property type="match status" value="1"/>
</dbReference>
<evidence type="ECO:0000313" key="4">
    <source>
        <dbReference type="Proteomes" id="UP001239085"/>
    </source>
</evidence>
<keyword evidence="4" id="KW-1185">Reference proteome</keyword>
<organism evidence="3 4">
    <name type="scientific">Microbacterium murale</name>
    <dbReference type="NCBI Taxonomy" id="1081040"/>
    <lineage>
        <taxon>Bacteria</taxon>
        <taxon>Bacillati</taxon>
        <taxon>Actinomycetota</taxon>
        <taxon>Actinomycetes</taxon>
        <taxon>Micrococcales</taxon>
        <taxon>Microbacteriaceae</taxon>
        <taxon>Microbacterium</taxon>
    </lineage>
</organism>
<dbReference type="Gene3D" id="3.40.50.1820">
    <property type="entry name" value="alpha/beta hydrolase"/>
    <property type="match status" value="1"/>
</dbReference>
<evidence type="ECO:0000313" key="3">
    <source>
        <dbReference type="EMBL" id="MDQ0644374.1"/>
    </source>
</evidence>
<keyword evidence="2" id="KW-0378">Hydrolase</keyword>
<dbReference type="EMBL" id="JAUSXK010000001">
    <property type="protein sequence ID" value="MDQ0644374.1"/>
    <property type="molecule type" value="Genomic_DNA"/>
</dbReference>
<gene>
    <name evidence="3" type="ORF">QFZ46_002534</name>
</gene>
<accession>A0ABU0PAL2</accession>
<reference evidence="3 4" key="1">
    <citation type="submission" date="2023-07" db="EMBL/GenBank/DDBJ databases">
        <title>Comparative genomics of wheat-associated soil bacteria to identify genetic determinants of phenazine resistance.</title>
        <authorList>
            <person name="Mouncey N."/>
        </authorList>
    </citation>
    <scope>NUCLEOTIDE SEQUENCE [LARGE SCALE GENOMIC DNA]</scope>
    <source>
        <strain evidence="3 4">W2I7</strain>
    </source>
</reference>
<keyword evidence="1" id="KW-0732">Signal</keyword>
<sequence>MRIQRNEFIDVAGRRRSYVHVAPSSPRPDAPLLIALHGSSQQGRTMQRFSGRTLDALAERIGADLVYLNGHGRAWNDARLQKLSRAQKDGVDDVGFVSAVVGRFHRPTIAVGYSNGGQLLHRILREQPTLLAGATIIAAGVPVDDDFMLVGVEPGAVPVLLVHGTADPIMPFDGGSPKMLGRATRGMVKSAEATARGYAPTGEPEIRRDGDVERADWDGVRLLTQIGTGHVIPNRTTSPGPLVVGPSHHDIDMGEEIENFFGLTS</sequence>
<proteinExistence type="predicted"/>
<evidence type="ECO:0000256" key="2">
    <source>
        <dbReference type="ARBA" id="ARBA00022801"/>
    </source>
</evidence>
<dbReference type="RefSeq" id="WP_307362042.1">
    <property type="nucleotide sequence ID" value="NZ_JAUSXK010000001.1"/>
</dbReference>
<dbReference type="InterPro" id="IPR029058">
    <property type="entry name" value="AB_hydrolase_fold"/>
</dbReference>
<dbReference type="Proteomes" id="UP001239085">
    <property type="component" value="Unassembled WGS sequence"/>
</dbReference>